<evidence type="ECO:0000313" key="2">
    <source>
        <dbReference type="EMBL" id="GGR31052.1"/>
    </source>
</evidence>
<evidence type="ECO:0000313" key="3">
    <source>
        <dbReference type="Proteomes" id="UP000610303"/>
    </source>
</evidence>
<dbReference type="AlphaFoldDB" id="A0A918CM74"/>
<accession>A0A918CM74</accession>
<dbReference type="Proteomes" id="UP000610303">
    <property type="component" value="Unassembled WGS sequence"/>
</dbReference>
<gene>
    <name evidence="2" type="ORF">GCM10010196_26510</name>
</gene>
<dbReference type="EMBL" id="BMRJ01000002">
    <property type="protein sequence ID" value="GGR31052.1"/>
    <property type="molecule type" value="Genomic_DNA"/>
</dbReference>
<dbReference type="InterPro" id="IPR007560">
    <property type="entry name" value="Restrct_endonuc_IV_Mrr"/>
</dbReference>
<dbReference type="Pfam" id="PF04471">
    <property type="entry name" value="Mrr_cat"/>
    <property type="match status" value="1"/>
</dbReference>
<keyword evidence="3" id="KW-1185">Reference proteome</keyword>
<reference evidence="2" key="1">
    <citation type="journal article" date="2014" name="Int. J. Syst. Evol. Microbiol.">
        <title>Complete genome sequence of Corynebacterium casei LMG S-19264T (=DSM 44701T), isolated from a smear-ripened cheese.</title>
        <authorList>
            <consortium name="US DOE Joint Genome Institute (JGI-PGF)"/>
            <person name="Walter F."/>
            <person name="Albersmeier A."/>
            <person name="Kalinowski J."/>
            <person name="Ruckert C."/>
        </authorList>
    </citation>
    <scope>NUCLEOTIDE SEQUENCE</scope>
    <source>
        <strain evidence="2">JCM 3346</strain>
    </source>
</reference>
<organism evidence="2 3">
    <name type="scientific">Agromyces mediolanus</name>
    <name type="common">Corynebacterium mediolanum</name>
    <dbReference type="NCBI Taxonomy" id="41986"/>
    <lineage>
        <taxon>Bacteria</taxon>
        <taxon>Bacillati</taxon>
        <taxon>Actinomycetota</taxon>
        <taxon>Actinomycetes</taxon>
        <taxon>Micrococcales</taxon>
        <taxon>Microbacteriaceae</taxon>
        <taxon>Agromyces</taxon>
    </lineage>
</organism>
<name>A0A918CM74_AGRME</name>
<dbReference type="GO" id="GO:0003677">
    <property type="term" value="F:DNA binding"/>
    <property type="evidence" value="ECO:0007669"/>
    <property type="project" value="InterPro"/>
</dbReference>
<dbReference type="GO" id="GO:0004519">
    <property type="term" value="F:endonuclease activity"/>
    <property type="evidence" value="ECO:0007669"/>
    <property type="project" value="InterPro"/>
</dbReference>
<proteinExistence type="predicted"/>
<evidence type="ECO:0000259" key="1">
    <source>
        <dbReference type="Pfam" id="PF04471"/>
    </source>
</evidence>
<reference evidence="2" key="2">
    <citation type="submission" date="2020-09" db="EMBL/GenBank/DDBJ databases">
        <authorList>
            <person name="Sun Q."/>
            <person name="Ohkuma M."/>
        </authorList>
    </citation>
    <scope>NUCLEOTIDE SEQUENCE</scope>
    <source>
        <strain evidence="2">JCM 3346</strain>
    </source>
</reference>
<dbReference type="GO" id="GO:0009307">
    <property type="term" value="P:DNA restriction-modification system"/>
    <property type="evidence" value="ECO:0007669"/>
    <property type="project" value="InterPro"/>
</dbReference>
<comment type="caution">
    <text evidence="2">The sequence shown here is derived from an EMBL/GenBank/DDBJ whole genome shotgun (WGS) entry which is preliminary data.</text>
</comment>
<protein>
    <recommendedName>
        <fullName evidence="1">Restriction endonuclease type IV Mrr domain-containing protein</fullName>
    </recommendedName>
</protein>
<feature type="domain" description="Restriction endonuclease type IV Mrr" evidence="1">
    <location>
        <begin position="402"/>
        <end position="515"/>
    </location>
</feature>
<dbReference type="RefSeq" id="WP_189085811.1">
    <property type="nucleotide sequence ID" value="NZ_BMRJ01000002.1"/>
</dbReference>
<sequence>MTGTGRRSTAPSLPGGADLQIVRIGEYLDWVANGTSYGWLSDEQVQADALVQLRGTGLLVAGSRPVRLTTEGAQWLATRDPAELFRALHANILYFGEMLSLLIERERRVEELLDEANTRFQLGWRSADQVRRRLALLTQLSLVEEAGERRHRGTPAGIAALATVELQDAVSAAPRELELELPAMPDEIHEHLELARADPGRRVAAIGYFPQDRLAFISYVLRVASNGADLGELTSDAAERFSIAASSARSALNTVKQLGLIGYTGRTEVTTTPLGHAWLEVPSALNFIRIAHARYQCVGEVIPLLASVDSSASVHRRLTFAGERVPHQSRTATVIRWFIEAGGVEEIGSRYRATAFGRLISDELPLSQMSGQPSDSGAQVPVLPEENEFHSLARELVEASTDSAEPGRFEAAAAQAFQLLGLHAKRVGGPGSTDVVVEVRAGFELLARVVVDTKSAASGEVQESAVSFNSISDHAKKHSADYKLVVGPSFGGRLAKWASEQGIALLTAEDLAEMLLKHRETPWSPGELVNLFAGGARAEIEAAYETSERQRSLVAAVLEELVLETGEGGESITPRDIYRALRKQAGLSPTEGEIREVLEFLAAPIVGAVREDRGSFALVESPSTTGLRLRGLARVFDSRGR</sequence>